<dbReference type="RefSeq" id="WP_043575090.1">
    <property type="nucleotide sequence ID" value="NZ_CP022752.1"/>
</dbReference>
<evidence type="ECO:0000313" key="12">
    <source>
        <dbReference type="Proteomes" id="UP000215043"/>
    </source>
</evidence>
<reference evidence="9 12" key="2">
    <citation type="submission" date="2017-08" db="EMBL/GenBank/DDBJ databases">
        <title>The complete genome sequence of moderately halophilic actinomycete Actinopolyspora erythraea YIM 90600, the producer of novel erythromycin, novel actinopolysporins A-C and tubercidin.</title>
        <authorList>
            <person name="Yin M."/>
            <person name="Tang S."/>
        </authorList>
    </citation>
    <scope>NUCLEOTIDE SEQUENCE [LARGE SCALE GENOMIC DNA]</scope>
    <source>
        <strain evidence="9 12">YIM 90600</strain>
    </source>
</reference>
<dbReference type="InterPro" id="IPR001128">
    <property type="entry name" value="Cyt_P450"/>
</dbReference>
<reference evidence="8 11" key="1">
    <citation type="journal article" date="2014" name="PLoS ONE">
        <title>Identification and Characterization of a New Erythromycin Biosynthetic Gene Cluster in Actinopolyspora erythraea YIM90600, a Novel Erythronolide-Producing Halophilic Actinomycete Isolated from Salt Field.</title>
        <authorList>
            <person name="Chen D."/>
            <person name="Feng J."/>
            <person name="Huang L."/>
            <person name="Zhang Q."/>
            <person name="Wu J."/>
            <person name="Zhu X."/>
            <person name="Duan Y."/>
            <person name="Xu Z."/>
        </authorList>
    </citation>
    <scope>NUCLEOTIDE SEQUENCE</scope>
    <source>
        <strain evidence="8 11">YIM90600</strain>
    </source>
</reference>
<dbReference type="Pfam" id="PF00067">
    <property type="entry name" value="p450"/>
    <property type="match status" value="1"/>
</dbReference>
<keyword evidence="6 7" id="KW-0503">Monooxygenase</keyword>
<dbReference type="SUPFAM" id="SSF48264">
    <property type="entry name" value="Cytochrome P450"/>
    <property type="match status" value="1"/>
</dbReference>
<dbReference type="InterPro" id="IPR002397">
    <property type="entry name" value="Cyt_P450_B"/>
</dbReference>
<dbReference type="eggNOG" id="COG2124">
    <property type="taxonomic scope" value="Bacteria"/>
</dbReference>
<dbReference type="PRINTS" id="PR00359">
    <property type="entry name" value="BP450"/>
</dbReference>
<keyword evidence="2 7" id="KW-0349">Heme</keyword>
<dbReference type="OrthoDB" id="4133219at2"/>
<evidence type="ECO:0000256" key="7">
    <source>
        <dbReference type="RuleBase" id="RU000461"/>
    </source>
</evidence>
<evidence type="ECO:0000313" key="10">
    <source>
        <dbReference type="EMBL" id="KGI80572.1"/>
    </source>
</evidence>
<accession>A0A099D456</accession>
<evidence type="ECO:0000313" key="9">
    <source>
        <dbReference type="EMBL" id="ASU79090.1"/>
    </source>
</evidence>
<dbReference type="KEGG" id="aey:CDG81_13225"/>
<dbReference type="CDD" id="cd11032">
    <property type="entry name" value="P450_EryK-like"/>
    <property type="match status" value="1"/>
</dbReference>
<organism evidence="8">
    <name type="scientific">Actinopolyspora erythraea</name>
    <dbReference type="NCBI Taxonomy" id="414996"/>
    <lineage>
        <taxon>Bacteria</taxon>
        <taxon>Bacillati</taxon>
        <taxon>Actinomycetota</taxon>
        <taxon>Actinomycetes</taxon>
        <taxon>Actinopolysporales</taxon>
        <taxon>Actinopolysporaceae</taxon>
        <taxon>Actinopolyspora</taxon>
    </lineage>
</organism>
<dbReference type="EMBL" id="JPMV01000030">
    <property type="protein sequence ID" value="KGI80572.1"/>
    <property type="molecule type" value="Genomic_DNA"/>
</dbReference>
<proteinExistence type="inferred from homology"/>
<dbReference type="HOGENOM" id="CLU_033716_0_2_11"/>
<dbReference type="Proteomes" id="UP000215043">
    <property type="component" value="Chromosome"/>
</dbReference>
<keyword evidence="5 7" id="KW-0408">Iron</keyword>
<dbReference type="Gene3D" id="1.10.630.10">
    <property type="entry name" value="Cytochrome P450"/>
    <property type="match status" value="1"/>
</dbReference>
<sequence>MTTIDEVPGMADETALLDWLGTMREKQPVWQDQYGVWHVFRHADVQSVLRDTATFSSDPNRVIEGANPTPGMIHEMDPPEHRALRKVVSSAFTPRSISDLEPRIREVTRSLLEDADESFDLVDVLAFPLPVTIIAELLGLPAMDHEQFGDWSGALVDIQMDDPTDPALAERIAEVLNPLTKYLKDRCAERRSEPGDDLISRLVMAEVDGRVLDDEEAANFSTALLLAGHITTTVLLGNVVRTLDEYPEYWRVAAEDPGRIPAILEEVLRYRPPFPQMQRTTTRATEVAGVPIPADVMVNVWVLSANRDSDVHADPDRFDPSRGSGGAAQLSFGHGVHFCLGAPLARLENRVALEEIISRFGRLTVDRADERLRHFDQIVLGTRHLPVLAPSSSTQSA</sequence>
<dbReference type="GO" id="GO:0020037">
    <property type="term" value="F:heme binding"/>
    <property type="evidence" value="ECO:0007669"/>
    <property type="project" value="InterPro"/>
</dbReference>
<keyword evidence="4 7" id="KW-0560">Oxidoreductase</keyword>
<dbReference type="FunFam" id="1.10.630.10:FF:000018">
    <property type="entry name" value="Cytochrome P450 monooxygenase"/>
    <property type="match status" value="1"/>
</dbReference>
<dbReference type="InterPro" id="IPR017972">
    <property type="entry name" value="Cyt_P450_CS"/>
</dbReference>
<evidence type="ECO:0000256" key="1">
    <source>
        <dbReference type="ARBA" id="ARBA00010617"/>
    </source>
</evidence>
<keyword evidence="3 7" id="KW-0479">Metal-binding</keyword>
<dbReference type="GO" id="GO:0016705">
    <property type="term" value="F:oxidoreductase activity, acting on paired donors, with incorporation or reduction of molecular oxygen"/>
    <property type="evidence" value="ECO:0007669"/>
    <property type="project" value="InterPro"/>
</dbReference>
<evidence type="ECO:0000256" key="6">
    <source>
        <dbReference type="ARBA" id="ARBA00023033"/>
    </source>
</evidence>
<comment type="similarity">
    <text evidence="1 7">Belongs to the cytochrome P450 family.</text>
</comment>
<dbReference type="InterPro" id="IPR036396">
    <property type="entry name" value="Cyt_P450_sf"/>
</dbReference>
<dbReference type="EMBL" id="KJ143520">
    <property type="protein sequence ID" value="AIS23796.1"/>
    <property type="molecule type" value="Genomic_DNA"/>
</dbReference>
<evidence type="ECO:0000313" key="8">
    <source>
        <dbReference type="EMBL" id="AIS23796.1"/>
    </source>
</evidence>
<dbReference type="PANTHER" id="PTHR46696">
    <property type="entry name" value="P450, PUTATIVE (EUROFUNG)-RELATED"/>
    <property type="match status" value="1"/>
</dbReference>
<protein>
    <submittedName>
        <fullName evidence="9">Cytochrome P450</fullName>
    </submittedName>
    <submittedName>
        <fullName evidence="8">Erythromycin B/D C-12 hydroxylase</fullName>
    </submittedName>
</protein>
<dbReference type="GO" id="GO:0004497">
    <property type="term" value="F:monooxygenase activity"/>
    <property type="evidence" value="ECO:0007669"/>
    <property type="project" value="UniProtKB-KW"/>
</dbReference>
<evidence type="ECO:0000256" key="5">
    <source>
        <dbReference type="ARBA" id="ARBA00023004"/>
    </source>
</evidence>
<evidence type="ECO:0000256" key="2">
    <source>
        <dbReference type="ARBA" id="ARBA00022617"/>
    </source>
</evidence>
<keyword evidence="11" id="KW-1185">Reference proteome</keyword>
<evidence type="ECO:0000256" key="4">
    <source>
        <dbReference type="ARBA" id="ARBA00023002"/>
    </source>
</evidence>
<evidence type="ECO:0000256" key="3">
    <source>
        <dbReference type="ARBA" id="ARBA00022723"/>
    </source>
</evidence>
<gene>
    <name evidence="8" type="primary">eryK</name>
    <name evidence="9" type="ORF">CDG81_13225</name>
    <name evidence="10" type="ORF">IL38_16570</name>
</gene>
<dbReference type="PROSITE" id="PS00086">
    <property type="entry name" value="CYTOCHROME_P450"/>
    <property type="match status" value="1"/>
</dbReference>
<dbReference type="GO" id="GO:0005506">
    <property type="term" value="F:iron ion binding"/>
    <property type="evidence" value="ECO:0007669"/>
    <property type="project" value="InterPro"/>
</dbReference>
<name>A0A099D456_9ACTN</name>
<dbReference type="Proteomes" id="UP000029737">
    <property type="component" value="Unassembled WGS sequence"/>
</dbReference>
<dbReference type="EMBL" id="CP022752">
    <property type="protein sequence ID" value="ASU79090.1"/>
    <property type="molecule type" value="Genomic_DNA"/>
</dbReference>
<evidence type="ECO:0000313" key="11">
    <source>
        <dbReference type="Proteomes" id="UP000029737"/>
    </source>
</evidence>
<dbReference type="PANTHER" id="PTHR46696:SF1">
    <property type="entry name" value="CYTOCHROME P450 YJIB-RELATED"/>
    <property type="match status" value="1"/>
</dbReference>
<dbReference type="AlphaFoldDB" id="A0A099D456"/>